<evidence type="ECO:0000313" key="1">
    <source>
        <dbReference type="EMBL" id="GAA4924375.1"/>
    </source>
</evidence>
<accession>A0ABP9G0T2</accession>
<dbReference type="RefSeq" id="WP_345478052.1">
    <property type="nucleotide sequence ID" value="NZ_BAABLW010000007.1"/>
</dbReference>
<gene>
    <name evidence="1" type="ORF">GCM10025790_21990</name>
</gene>
<proteinExistence type="predicted"/>
<dbReference type="Proteomes" id="UP001500368">
    <property type="component" value="Unassembled WGS sequence"/>
</dbReference>
<sequence>MAILKDAATKQADADPITDEQVKTVMGLLGQGRHEQGCWYDGPTTLEGVQAMSKPSASTYITALLDA</sequence>
<organism evidence="1 2">
    <name type="scientific">Nesterenkonia rhizosphaerae</name>
    <dbReference type="NCBI Taxonomy" id="1348272"/>
    <lineage>
        <taxon>Bacteria</taxon>
        <taxon>Bacillati</taxon>
        <taxon>Actinomycetota</taxon>
        <taxon>Actinomycetes</taxon>
        <taxon>Micrococcales</taxon>
        <taxon>Micrococcaceae</taxon>
        <taxon>Nesterenkonia</taxon>
    </lineage>
</organism>
<keyword evidence="2" id="KW-1185">Reference proteome</keyword>
<comment type="caution">
    <text evidence="1">The sequence shown here is derived from an EMBL/GenBank/DDBJ whole genome shotgun (WGS) entry which is preliminary data.</text>
</comment>
<reference evidence="2" key="1">
    <citation type="journal article" date="2019" name="Int. J. Syst. Evol. Microbiol.">
        <title>The Global Catalogue of Microorganisms (GCM) 10K type strain sequencing project: providing services to taxonomists for standard genome sequencing and annotation.</title>
        <authorList>
            <consortium name="The Broad Institute Genomics Platform"/>
            <consortium name="The Broad Institute Genome Sequencing Center for Infectious Disease"/>
            <person name="Wu L."/>
            <person name="Ma J."/>
        </authorList>
    </citation>
    <scope>NUCLEOTIDE SEQUENCE [LARGE SCALE GENOMIC DNA]</scope>
    <source>
        <strain evidence="2">JCM 19129</strain>
    </source>
</reference>
<protein>
    <submittedName>
        <fullName evidence="1">Uncharacterized protein</fullName>
    </submittedName>
</protein>
<evidence type="ECO:0000313" key="2">
    <source>
        <dbReference type="Proteomes" id="UP001500368"/>
    </source>
</evidence>
<name>A0ABP9G0T2_9MICC</name>
<dbReference type="EMBL" id="BAABLW010000007">
    <property type="protein sequence ID" value="GAA4924375.1"/>
    <property type="molecule type" value="Genomic_DNA"/>
</dbReference>